<sequence length="651" mass="69930">MKIDFIPANGILNSINNFTNAVNSSVEKLSTGKRINNASDSPSEISFTARLKAAIDSQKTLLNNIQDGISLFQTADYSLSGSSGLLDILNTIREKVVEAGNVTLTSSDINNIQNEINDLIDEIDNITTSIEFNTKKVFNGDYLATVTSSSPYINAYPLDKMDTVTIELSTITGASYHKYQNSVQPNPTVSATTDYTATLGTLGTVSTSGTASASNSYEIIFQDSSSFNVYDNSTGTLVTSSTTDTPFTLDGVTITISSGGTYSANYKIYLDTTSGSATVSYAEGNRGTSPSISNATWSSDVMLNSYFYIKTDFDGSTLKYNVFDKDNNAMGNWTTIGSQFTAFSDSKLAGSTFTFNVTDPGKGDIWKIDFGSYNSLSTSGGTFVIEGLNNSITVSWNGNDRLSDIVNRINSYNDVASATITTSGSNTYLVIKSLEKGSAGKIRIYDSLGNFTSTLGLSEVSNTGVDASLTYNGITYTSPNGEFNNVVNNILIKVKDESNVNNAVISIINKSTIIPLNINGTTPLEVYIKDMTPEALGLKDVNGDYAIDISTSSSREKSLSLIDSIIEKVSTEASRVGSMENVLSYHLDQITSNNTALNSSYSNHMDTDIAEELAKLTVNQMLLNSATTMLTKREEITTTVMTLLGINIKTS</sequence>
<dbReference type="GO" id="GO:0005576">
    <property type="term" value="C:extracellular region"/>
    <property type="evidence" value="ECO:0007669"/>
    <property type="project" value="UniProtKB-SubCell"/>
</dbReference>
<evidence type="ECO:0000259" key="5">
    <source>
        <dbReference type="Pfam" id="PF00700"/>
    </source>
</evidence>
<dbReference type="EMBL" id="VFJB01000004">
    <property type="protein sequence ID" value="KAA0258332.1"/>
    <property type="molecule type" value="Genomic_DNA"/>
</dbReference>
<dbReference type="SUPFAM" id="SSF64518">
    <property type="entry name" value="Phase 1 flagellin"/>
    <property type="match status" value="2"/>
</dbReference>
<keyword evidence="7" id="KW-1185">Reference proteome</keyword>
<feature type="domain" description="Flagellin N-terminal" evidence="4">
    <location>
        <begin position="7"/>
        <end position="140"/>
    </location>
</feature>
<dbReference type="Gene3D" id="1.20.1330.10">
    <property type="entry name" value="f41 fragment of flagellin, N-terminal domain"/>
    <property type="match status" value="2"/>
</dbReference>
<dbReference type="InterPro" id="IPR046358">
    <property type="entry name" value="Flagellin_C"/>
</dbReference>
<accession>A0A5A8F7V9</accession>
<name>A0A5A8F7V9_9BACT</name>
<dbReference type="PANTHER" id="PTHR42792:SF2">
    <property type="entry name" value="FLAGELLIN"/>
    <property type="match status" value="1"/>
</dbReference>
<evidence type="ECO:0000256" key="1">
    <source>
        <dbReference type="ARBA" id="ARBA00005709"/>
    </source>
</evidence>
<gene>
    <name evidence="6" type="ORF">FHQ18_04010</name>
</gene>
<dbReference type="Pfam" id="PF00669">
    <property type="entry name" value="Flagellin_N"/>
    <property type="match status" value="1"/>
</dbReference>
<dbReference type="PRINTS" id="PR00207">
    <property type="entry name" value="FLAGELLIN"/>
</dbReference>
<dbReference type="InterPro" id="IPR001029">
    <property type="entry name" value="Flagellin_N"/>
</dbReference>
<dbReference type="AlphaFoldDB" id="A0A5A8F7V9"/>
<evidence type="ECO:0000259" key="4">
    <source>
        <dbReference type="Pfam" id="PF00669"/>
    </source>
</evidence>
<comment type="similarity">
    <text evidence="1 3">Belongs to the bacterial flagellin family.</text>
</comment>
<comment type="subcellular location">
    <subcellularLocation>
        <location evidence="3">Secreted</location>
    </subcellularLocation>
    <subcellularLocation>
        <location evidence="3">Bacterial flagellum</location>
    </subcellularLocation>
</comment>
<comment type="function">
    <text evidence="3">Flagellin is the subunit protein which polymerizes to form the filaments of bacterial flagella.</text>
</comment>
<evidence type="ECO:0000313" key="6">
    <source>
        <dbReference type="EMBL" id="KAA0258332.1"/>
    </source>
</evidence>
<dbReference type="OrthoDB" id="9775881at2"/>
<proteinExistence type="inferred from homology"/>
<dbReference type="PANTHER" id="PTHR42792">
    <property type="entry name" value="FLAGELLIN"/>
    <property type="match status" value="1"/>
</dbReference>
<evidence type="ECO:0000256" key="3">
    <source>
        <dbReference type="RuleBase" id="RU362073"/>
    </source>
</evidence>
<dbReference type="Pfam" id="PF00700">
    <property type="entry name" value="Flagellin_C"/>
    <property type="match status" value="1"/>
</dbReference>
<dbReference type="Gene3D" id="6.10.10.10">
    <property type="entry name" value="Flagellar export chaperone, C-terminal domain"/>
    <property type="match status" value="1"/>
</dbReference>
<dbReference type="InterPro" id="IPR001492">
    <property type="entry name" value="Flagellin"/>
</dbReference>
<dbReference type="Proteomes" id="UP000322876">
    <property type="component" value="Unassembled WGS sequence"/>
</dbReference>
<dbReference type="GO" id="GO:0009288">
    <property type="term" value="C:bacterial-type flagellum"/>
    <property type="evidence" value="ECO:0007669"/>
    <property type="project" value="UniProtKB-SubCell"/>
</dbReference>
<protein>
    <recommendedName>
        <fullName evidence="3">Flagellin</fullName>
    </recommendedName>
</protein>
<dbReference type="GO" id="GO:0005198">
    <property type="term" value="F:structural molecule activity"/>
    <property type="evidence" value="ECO:0007669"/>
    <property type="project" value="UniProtKB-UniRule"/>
</dbReference>
<dbReference type="RefSeq" id="WP_149265889.1">
    <property type="nucleotide sequence ID" value="NZ_VFJB01000004.1"/>
</dbReference>
<feature type="domain" description="Flagellin C-terminal" evidence="5">
    <location>
        <begin position="560"/>
        <end position="644"/>
    </location>
</feature>
<evidence type="ECO:0000313" key="7">
    <source>
        <dbReference type="Proteomes" id="UP000322876"/>
    </source>
</evidence>
<keyword evidence="2 3" id="KW-0975">Bacterial flagellum</keyword>
<organism evidence="6 7">
    <name type="scientific">Deferribacter autotrophicus</name>
    <dbReference type="NCBI Taxonomy" id="500465"/>
    <lineage>
        <taxon>Bacteria</taxon>
        <taxon>Pseudomonadati</taxon>
        <taxon>Deferribacterota</taxon>
        <taxon>Deferribacteres</taxon>
        <taxon>Deferribacterales</taxon>
        <taxon>Deferribacteraceae</taxon>
        <taxon>Deferribacter</taxon>
    </lineage>
</organism>
<reference evidence="6 7" key="1">
    <citation type="submission" date="2019-06" db="EMBL/GenBank/DDBJ databases">
        <title>Genomic insights into carbon and energy metabolism of Deferribacter autotrophicus revealed new metabolic traits in the phylum Deferribacteres.</title>
        <authorList>
            <person name="Slobodkin A.I."/>
            <person name="Slobodkina G.B."/>
            <person name="Allioux M."/>
            <person name="Alain K."/>
            <person name="Jebbar M."/>
            <person name="Shadrin V."/>
            <person name="Kublanov I.V."/>
            <person name="Toshchakov S.V."/>
            <person name="Bonch-Osmolovskaya E.A."/>
        </authorList>
    </citation>
    <scope>NUCLEOTIDE SEQUENCE [LARGE SCALE GENOMIC DNA]</scope>
    <source>
        <strain evidence="6 7">SL50</strain>
    </source>
</reference>
<dbReference type="InterPro" id="IPR042187">
    <property type="entry name" value="Flagellin_C_sub2"/>
</dbReference>
<keyword evidence="3" id="KW-0964">Secreted</keyword>
<comment type="caution">
    <text evidence="6">The sequence shown here is derived from an EMBL/GenBank/DDBJ whole genome shotgun (WGS) entry which is preliminary data.</text>
</comment>
<evidence type="ECO:0000256" key="2">
    <source>
        <dbReference type="ARBA" id="ARBA00023143"/>
    </source>
</evidence>